<dbReference type="EMBL" id="LAZR01013630">
    <property type="protein sequence ID" value="KKM21088.1"/>
    <property type="molecule type" value="Genomic_DNA"/>
</dbReference>
<accession>A0A0F9KG40</accession>
<comment type="caution">
    <text evidence="1">The sequence shown here is derived from an EMBL/GenBank/DDBJ whole genome shotgun (WGS) entry which is preliminary data.</text>
</comment>
<organism evidence="1">
    <name type="scientific">marine sediment metagenome</name>
    <dbReference type="NCBI Taxonomy" id="412755"/>
    <lineage>
        <taxon>unclassified sequences</taxon>
        <taxon>metagenomes</taxon>
        <taxon>ecological metagenomes</taxon>
    </lineage>
</organism>
<protein>
    <submittedName>
        <fullName evidence="1">Uncharacterized protein</fullName>
    </submittedName>
</protein>
<dbReference type="AlphaFoldDB" id="A0A0F9KG40"/>
<name>A0A0F9KG40_9ZZZZ</name>
<proteinExistence type="predicted"/>
<gene>
    <name evidence="1" type="ORF">LCGC14_1639000</name>
</gene>
<reference evidence="1" key="1">
    <citation type="journal article" date="2015" name="Nature">
        <title>Complex archaea that bridge the gap between prokaryotes and eukaryotes.</title>
        <authorList>
            <person name="Spang A."/>
            <person name="Saw J.H."/>
            <person name="Jorgensen S.L."/>
            <person name="Zaremba-Niedzwiedzka K."/>
            <person name="Martijn J."/>
            <person name="Lind A.E."/>
            <person name="van Eijk R."/>
            <person name="Schleper C."/>
            <person name="Guy L."/>
            <person name="Ettema T.J."/>
        </authorList>
    </citation>
    <scope>NUCLEOTIDE SEQUENCE</scope>
</reference>
<evidence type="ECO:0000313" key="1">
    <source>
        <dbReference type="EMBL" id="KKM21088.1"/>
    </source>
</evidence>
<sequence length="33" mass="4067">MFSRLSDERVMMYYHIILYMKEMEAEAARDAQH</sequence>